<dbReference type="GO" id="GO:0009251">
    <property type="term" value="P:glucan catabolic process"/>
    <property type="evidence" value="ECO:0007669"/>
    <property type="project" value="TreeGrafter"/>
</dbReference>
<dbReference type="Pfam" id="PF00150">
    <property type="entry name" value="Cellulase"/>
    <property type="match status" value="1"/>
</dbReference>
<keyword evidence="3 4" id="KW-0326">Glycosidase</keyword>
<evidence type="ECO:0000313" key="7">
    <source>
        <dbReference type="Proteomes" id="UP000297535"/>
    </source>
</evidence>
<dbReference type="OrthoDB" id="9800955at2"/>
<proteinExistence type="inferred from homology"/>
<dbReference type="Gene3D" id="3.20.20.80">
    <property type="entry name" value="Glycosidases"/>
    <property type="match status" value="1"/>
</dbReference>
<comment type="similarity">
    <text evidence="4">Belongs to the glycosyl hydrolase 5 (cellulase A) family.</text>
</comment>
<evidence type="ECO:0000313" key="6">
    <source>
        <dbReference type="EMBL" id="TGD99409.1"/>
    </source>
</evidence>
<sequence length="424" mass="45514">MPALDRRRVTAALLAAALPPRRAAAGPPGAGGPIVVRRGVNLWPWFSLTREYPPPRTDYGWPAFQSERPVPTAADLRGLARAGFDFVRLPVDPGPFLAFADGRRTALLAELDAAVAAVLAARLKIVVNLHGNAATHHFNPPRLYGGPDAPLLPPYRALVADLARMLARHPPDTIAFEPVNEPPQACSAASWAGVQVSLLTAARAAAPRLTLVATGACGSMVAGLAALDPAPLRACRPLLYTFHFYEPYLFTHQGAPWMREPVYRALNGVPWPASAGTRDATLSAVRARMRADDPRAPAEREAAYRVTEAKMAEYFAARPDRGFVDRHLGAVAGWASRQGIAPQEILLGEFGALRTDARYLAASAPDRARYVADVRASAEALGFGWAFWNLFDGMGLVRDDETRVLDADLLAALGLPAPGARSRP</sequence>
<dbReference type="InterPro" id="IPR050386">
    <property type="entry name" value="Glycosyl_hydrolase_5"/>
</dbReference>
<reference evidence="6 7" key="1">
    <citation type="submission" date="2019-04" db="EMBL/GenBank/DDBJ databases">
        <authorList>
            <person name="Feng G."/>
            <person name="Zhu H."/>
        </authorList>
    </citation>
    <scope>NUCLEOTIDE SEQUENCE [LARGE SCALE GENOMIC DNA]</scope>
    <source>
        <strain evidence="6 7">6HR-1</strain>
    </source>
</reference>
<organism evidence="6 7">
    <name type="scientific">Methylobacterium nonmethylotrophicum</name>
    <dbReference type="NCBI Taxonomy" id="1141884"/>
    <lineage>
        <taxon>Bacteria</taxon>
        <taxon>Pseudomonadati</taxon>
        <taxon>Pseudomonadota</taxon>
        <taxon>Alphaproteobacteria</taxon>
        <taxon>Hyphomicrobiales</taxon>
        <taxon>Methylobacteriaceae</taxon>
        <taxon>Methylobacterium</taxon>
    </lineage>
</organism>
<dbReference type="RefSeq" id="WP_135415041.1">
    <property type="nucleotide sequence ID" value="NZ_SRLB01000008.1"/>
</dbReference>
<accession>A0A4Z0NRC5</accession>
<dbReference type="AlphaFoldDB" id="A0A4Z0NRC5"/>
<evidence type="ECO:0000256" key="2">
    <source>
        <dbReference type="ARBA" id="ARBA00022801"/>
    </source>
</evidence>
<evidence type="ECO:0000256" key="1">
    <source>
        <dbReference type="ARBA" id="ARBA00022729"/>
    </source>
</evidence>
<evidence type="ECO:0000256" key="4">
    <source>
        <dbReference type="RuleBase" id="RU361153"/>
    </source>
</evidence>
<dbReference type="EMBL" id="SRLB01000008">
    <property type="protein sequence ID" value="TGD99409.1"/>
    <property type="molecule type" value="Genomic_DNA"/>
</dbReference>
<dbReference type="PANTHER" id="PTHR31297:SF17">
    <property type="entry name" value="ENDOGLUCANASE"/>
    <property type="match status" value="1"/>
</dbReference>
<dbReference type="PANTHER" id="PTHR31297">
    <property type="entry name" value="GLUCAN ENDO-1,6-BETA-GLUCOSIDASE B"/>
    <property type="match status" value="1"/>
</dbReference>
<dbReference type="InterPro" id="IPR001547">
    <property type="entry name" value="Glyco_hydro_5"/>
</dbReference>
<protein>
    <submittedName>
        <fullName evidence="6">Glycosyl hydrolase family 5</fullName>
    </submittedName>
</protein>
<name>A0A4Z0NRC5_9HYPH</name>
<evidence type="ECO:0000259" key="5">
    <source>
        <dbReference type="Pfam" id="PF00150"/>
    </source>
</evidence>
<dbReference type="GO" id="GO:0009986">
    <property type="term" value="C:cell surface"/>
    <property type="evidence" value="ECO:0007669"/>
    <property type="project" value="TreeGrafter"/>
</dbReference>
<dbReference type="SUPFAM" id="SSF51445">
    <property type="entry name" value="(Trans)glycosidases"/>
    <property type="match status" value="1"/>
</dbReference>
<dbReference type="InterPro" id="IPR017853">
    <property type="entry name" value="GH"/>
</dbReference>
<gene>
    <name evidence="6" type="ORF">EU555_12945</name>
</gene>
<dbReference type="Proteomes" id="UP000297535">
    <property type="component" value="Unassembled WGS sequence"/>
</dbReference>
<keyword evidence="1" id="KW-0732">Signal</keyword>
<dbReference type="GO" id="GO:0005576">
    <property type="term" value="C:extracellular region"/>
    <property type="evidence" value="ECO:0007669"/>
    <property type="project" value="TreeGrafter"/>
</dbReference>
<feature type="domain" description="Glycoside hydrolase family 5" evidence="5">
    <location>
        <begin position="69"/>
        <end position="390"/>
    </location>
</feature>
<comment type="caution">
    <text evidence="6">The sequence shown here is derived from an EMBL/GenBank/DDBJ whole genome shotgun (WGS) entry which is preliminary data.</text>
</comment>
<keyword evidence="2 4" id="KW-0378">Hydrolase</keyword>
<dbReference type="GO" id="GO:0008422">
    <property type="term" value="F:beta-glucosidase activity"/>
    <property type="evidence" value="ECO:0007669"/>
    <property type="project" value="TreeGrafter"/>
</dbReference>
<keyword evidence="7" id="KW-1185">Reference proteome</keyword>
<evidence type="ECO:0000256" key="3">
    <source>
        <dbReference type="ARBA" id="ARBA00023295"/>
    </source>
</evidence>